<feature type="repeat" description="WD" evidence="3">
    <location>
        <begin position="635"/>
        <end position="669"/>
    </location>
</feature>
<dbReference type="RefSeq" id="WP_190420215.1">
    <property type="nucleotide sequence ID" value="NZ_JAMPKK010000111.1"/>
</dbReference>
<dbReference type="Pfam" id="PF12770">
    <property type="entry name" value="CHAT"/>
    <property type="match status" value="1"/>
</dbReference>
<keyword evidence="6" id="KW-1185">Reference proteome</keyword>
<feature type="repeat" description="WD" evidence="3">
    <location>
        <begin position="418"/>
        <end position="452"/>
    </location>
</feature>
<dbReference type="SMART" id="SM00320">
    <property type="entry name" value="WD40"/>
    <property type="match status" value="8"/>
</dbReference>
<dbReference type="PROSITE" id="PS50294">
    <property type="entry name" value="WD_REPEATS_REGION"/>
    <property type="match status" value="4"/>
</dbReference>
<dbReference type="CDD" id="cd00200">
    <property type="entry name" value="WD40"/>
    <property type="match status" value="1"/>
</dbReference>
<evidence type="ECO:0000313" key="6">
    <source>
        <dbReference type="Proteomes" id="UP001442494"/>
    </source>
</evidence>
<evidence type="ECO:0000313" key="5">
    <source>
        <dbReference type="EMBL" id="MEP0868090.1"/>
    </source>
</evidence>
<gene>
    <name evidence="5" type="ORF">NDI37_27010</name>
</gene>
<dbReference type="InterPro" id="IPR015943">
    <property type="entry name" value="WD40/YVTN_repeat-like_dom_sf"/>
</dbReference>
<dbReference type="Gene3D" id="2.130.10.10">
    <property type="entry name" value="YVTN repeat-like/Quinoprotein amine dehydrogenase"/>
    <property type="match status" value="3"/>
</dbReference>
<evidence type="ECO:0000256" key="3">
    <source>
        <dbReference type="PROSITE-ProRule" id="PRU00221"/>
    </source>
</evidence>
<evidence type="ECO:0000259" key="4">
    <source>
        <dbReference type="Pfam" id="PF12770"/>
    </source>
</evidence>
<reference evidence="5 6" key="1">
    <citation type="submission" date="2022-04" db="EMBL/GenBank/DDBJ databases">
        <title>Positive selection, recombination, and allopatry shape intraspecific diversity of widespread and dominant cyanobacteria.</title>
        <authorList>
            <person name="Wei J."/>
            <person name="Shu W."/>
            <person name="Hu C."/>
        </authorList>
    </citation>
    <scope>NUCLEOTIDE SEQUENCE [LARGE SCALE GENOMIC DNA]</scope>
    <source>
        <strain evidence="5 6">GB2-A5</strain>
    </source>
</reference>
<dbReference type="EMBL" id="JAMPKK010000111">
    <property type="protein sequence ID" value="MEP0868090.1"/>
    <property type="molecule type" value="Genomic_DNA"/>
</dbReference>
<feature type="repeat" description="WD" evidence="3">
    <location>
        <begin position="454"/>
        <end position="495"/>
    </location>
</feature>
<dbReference type="PRINTS" id="PR00320">
    <property type="entry name" value="GPROTEINBRPT"/>
</dbReference>
<feature type="repeat" description="WD" evidence="3">
    <location>
        <begin position="541"/>
        <end position="573"/>
    </location>
</feature>
<name>A0ABV0JXA4_9CYAN</name>
<organism evidence="5 6">
    <name type="scientific">Funiculus sociatus GB2-A5</name>
    <dbReference type="NCBI Taxonomy" id="2933946"/>
    <lineage>
        <taxon>Bacteria</taxon>
        <taxon>Bacillati</taxon>
        <taxon>Cyanobacteriota</taxon>
        <taxon>Cyanophyceae</taxon>
        <taxon>Coleofasciculales</taxon>
        <taxon>Coleofasciculaceae</taxon>
        <taxon>Funiculus</taxon>
    </lineage>
</organism>
<accession>A0ABV0JXA4</accession>
<dbReference type="PROSITE" id="PS50082">
    <property type="entry name" value="WD_REPEATS_2"/>
    <property type="match status" value="7"/>
</dbReference>
<dbReference type="PANTHER" id="PTHR22847">
    <property type="entry name" value="WD40 REPEAT PROTEIN"/>
    <property type="match status" value="1"/>
</dbReference>
<protein>
    <submittedName>
        <fullName evidence="5">CHAT domain-containing protein</fullName>
    </submittedName>
</protein>
<feature type="domain" description="CHAT" evidence="4">
    <location>
        <begin position="100"/>
        <end position="329"/>
    </location>
</feature>
<dbReference type="InterPro" id="IPR020472">
    <property type="entry name" value="WD40_PAC1"/>
</dbReference>
<evidence type="ECO:0000256" key="2">
    <source>
        <dbReference type="ARBA" id="ARBA00022737"/>
    </source>
</evidence>
<dbReference type="SUPFAM" id="SSF50978">
    <property type="entry name" value="WD40 repeat-like"/>
    <property type="match status" value="1"/>
</dbReference>
<dbReference type="PANTHER" id="PTHR22847:SF637">
    <property type="entry name" value="WD REPEAT DOMAIN 5B"/>
    <property type="match status" value="1"/>
</dbReference>
<feature type="repeat" description="WD" evidence="3">
    <location>
        <begin position="507"/>
        <end position="541"/>
    </location>
</feature>
<dbReference type="Pfam" id="PF00400">
    <property type="entry name" value="WD40"/>
    <property type="match status" value="7"/>
</dbReference>
<dbReference type="InterPro" id="IPR019775">
    <property type="entry name" value="WD40_repeat_CS"/>
</dbReference>
<sequence>MRKLVVLKLDGDLEQGVRVTLEIGAEGERPSIEVTGQLPRATDLVKAIDQWQSAYRSFGNSFRIKAKKIVYGGSINQWREGCYNCAIELRKRLNNWLVSESFRPIREKWLQQLSPSDEVRVLIRTSSVQLRKLPWHLWDLIEDYRLAEVAFSAPESEQPASLKTPTYRDKVRILAILGNSAGINVQTDRQLLENLPDAATTFLVEPQRQDISDSLWNKPWDILFFAGHSNSEGDTGRIYINQTDSLTIKELSYGLRNAVANGLQVAIFNSCDGLGLALELEQLHIGQIIVMREPVPDEVAQAFLTDFLAALASGKSFYLAEREAREKLHGLEDNFPCASWLPVIFQNPAAVPPSWQDLGRRSSRPIERRQMFPRSQQPSLYRAIFRYSIILLVGVWIGKIVFDEFVPPKPCDLPATDVSDIDFSSDGKYLATASLDNTVRVLEVKGNSFKEVACQSHEDGVVAVKFSPDQRKIATASLDSTAGLMEITPNGSISSFKTLQHTNPFPVVALNFSTDGKYLATASADGRVHLWDTNSRNEIAVLRHKTYVRAVSFSRDGKYLATASLNNKAQVWEWQAHKYDQKTISLPSEDVVDVTFSPTNNNYLTTASADGTTQVWDMTSSSPKAIAHLNLNTYIINVSFSPDGKYVATTSSDNKAQVWNWQTHNSKDQKAIFLPQDNVVAVAFSPTNGKYIAVASTDGTVEVWTTNGRSVKTFPNKGDPDKNSLVGIVFSPTDDNYLATASADGTVEIRNNNSPNN</sequence>
<dbReference type="Proteomes" id="UP001442494">
    <property type="component" value="Unassembled WGS sequence"/>
</dbReference>
<feature type="repeat" description="WD" evidence="3">
    <location>
        <begin position="584"/>
        <end position="626"/>
    </location>
</feature>
<evidence type="ECO:0000256" key="1">
    <source>
        <dbReference type="ARBA" id="ARBA00022574"/>
    </source>
</evidence>
<proteinExistence type="predicted"/>
<dbReference type="PROSITE" id="PS00678">
    <property type="entry name" value="WD_REPEATS_1"/>
    <property type="match status" value="2"/>
</dbReference>
<comment type="caution">
    <text evidence="5">The sequence shown here is derived from an EMBL/GenBank/DDBJ whole genome shotgun (WGS) entry which is preliminary data.</text>
</comment>
<dbReference type="InterPro" id="IPR036322">
    <property type="entry name" value="WD40_repeat_dom_sf"/>
</dbReference>
<dbReference type="InterPro" id="IPR024983">
    <property type="entry name" value="CHAT_dom"/>
</dbReference>
<feature type="repeat" description="WD" evidence="3">
    <location>
        <begin position="672"/>
        <end position="704"/>
    </location>
</feature>
<keyword evidence="1 3" id="KW-0853">WD repeat</keyword>
<dbReference type="InterPro" id="IPR001680">
    <property type="entry name" value="WD40_rpt"/>
</dbReference>
<keyword evidence="2" id="KW-0677">Repeat</keyword>